<evidence type="ECO:0008006" key="3">
    <source>
        <dbReference type="Google" id="ProtNLM"/>
    </source>
</evidence>
<proteinExistence type="predicted"/>
<gene>
    <name evidence="1" type="ORF">BL253_37025</name>
</gene>
<organism evidence="1 2">
    <name type="scientific">Pseudofrankia asymbiotica</name>
    <dbReference type="NCBI Taxonomy" id="1834516"/>
    <lineage>
        <taxon>Bacteria</taxon>
        <taxon>Bacillati</taxon>
        <taxon>Actinomycetota</taxon>
        <taxon>Actinomycetes</taxon>
        <taxon>Frankiales</taxon>
        <taxon>Frankiaceae</taxon>
        <taxon>Pseudofrankia</taxon>
    </lineage>
</organism>
<protein>
    <recommendedName>
        <fullName evidence="3">Antitoxin</fullName>
    </recommendedName>
</protein>
<reference evidence="2" key="1">
    <citation type="submission" date="2016-10" db="EMBL/GenBank/DDBJ databases">
        <title>Frankia sp. NRRL B-16386 Genome sequencing.</title>
        <authorList>
            <person name="Ghodhbane-Gtari F."/>
            <person name="Swanson E."/>
            <person name="Gueddou A."/>
            <person name="Hezbri K."/>
            <person name="Ktari K."/>
            <person name="Nouioui I."/>
            <person name="Morris K."/>
            <person name="Simpson S."/>
            <person name="Abebe-Akele F."/>
            <person name="Thomas K."/>
            <person name="Gtari M."/>
            <person name="Tisa L.S."/>
        </authorList>
    </citation>
    <scope>NUCLEOTIDE SEQUENCE [LARGE SCALE GENOMIC DNA]</scope>
    <source>
        <strain evidence="2">NRRL B-16386</strain>
    </source>
</reference>
<dbReference type="EMBL" id="MOMC01000126">
    <property type="protein sequence ID" value="ONH22016.1"/>
    <property type="molecule type" value="Genomic_DNA"/>
</dbReference>
<evidence type="ECO:0000313" key="1">
    <source>
        <dbReference type="EMBL" id="ONH22016.1"/>
    </source>
</evidence>
<name>A0A1V2HZ91_9ACTN</name>
<dbReference type="AlphaFoldDB" id="A0A1V2HZ91"/>
<accession>A0A1V2HZ91</accession>
<comment type="caution">
    <text evidence="1">The sequence shown here is derived from an EMBL/GenBank/DDBJ whole genome shotgun (WGS) entry which is preliminary data.</text>
</comment>
<keyword evidence="2" id="KW-1185">Reference proteome</keyword>
<dbReference type="OrthoDB" id="4230094at2"/>
<sequence length="86" mass="9691">MADTEISVPVEVRDGLVRAAAAQGLSLDTYLARLARPHLTADGLAAQGERARQYLKEWNGYDPTDEELAEVDANLRRQLERIRRTR</sequence>
<dbReference type="Proteomes" id="UP000188929">
    <property type="component" value="Unassembled WGS sequence"/>
</dbReference>
<dbReference type="STRING" id="1834516.BL253_37025"/>
<evidence type="ECO:0000313" key="2">
    <source>
        <dbReference type="Proteomes" id="UP000188929"/>
    </source>
</evidence>